<evidence type="ECO:0000313" key="3">
    <source>
        <dbReference type="Proteomes" id="UP001501020"/>
    </source>
</evidence>
<dbReference type="InterPro" id="IPR036291">
    <property type="entry name" value="NAD(P)-bd_dom_sf"/>
</dbReference>
<sequence length="326" mass="35074">MLGGTEFVGRAATEEALARGWEVTVFHRGHHEPPDGATALHGDRTTEDGLKALAHGEWDAVIDTWSAAPSVVRDAARLLKGRVGQYVYISSRSVHPFPTPAGADEDAPVVEGSMDDGDVPYAEAKRGGELAALDAFGSSALLVRAGLILGPYENIGRLPWWLTRIARGGRVLAPGPRDLGIQYIDGRDLAIWTLNAIEQKLNGPYNLMSPPGHTTMGGLLTACARTTGSDAEFLWASPEAILEAGIEPWTQLPIWLPPGDTYDTLQQGNVDKALGTGLRCRPIEETVEDTWTWLQSIGGHAPQRPDRPTVGLSPETEAAFLEVVQH</sequence>
<dbReference type="EMBL" id="BAAAMR010000014">
    <property type="protein sequence ID" value="GAA2129982.1"/>
    <property type="molecule type" value="Genomic_DNA"/>
</dbReference>
<keyword evidence="3" id="KW-1185">Reference proteome</keyword>
<evidence type="ECO:0000313" key="2">
    <source>
        <dbReference type="EMBL" id="GAA2129982.1"/>
    </source>
</evidence>
<dbReference type="Proteomes" id="UP001501020">
    <property type="component" value="Unassembled WGS sequence"/>
</dbReference>
<dbReference type="InterPro" id="IPR001509">
    <property type="entry name" value="Epimerase_deHydtase"/>
</dbReference>
<name>A0ABP5KBA8_9ACTN</name>
<organism evidence="2 3">
    <name type="scientific">Actinomadura napierensis</name>
    <dbReference type="NCBI Taxonomy" id="267854"/>
    <lineage>
        <taxon>Bacteria</taxon>
        <taxon>Bacillati</taxon>
        <taxon>Actinomycetota</taxon>
        <taxon>Actinomycetes</taxon>
        <taxon>Streptosporangiales</taxon>
        <taxon>Thermomonosporaceae</taxon>
        <taxon>Actinomadura</taxon>
    </lineage>
</organism>
<dbReference type="Gene3D" id="3.40.50.720">
    <property type="entry name" value="NAD(P)-binding Rossmann-like Domain"/>
    <property type="match status" value="1"/>
</dbReference>
<gene>
    <name evidence="2" type="ORF">GCM10009727_21750</name>
</gene>
<comment type="caution">
    <text evidence="2">The sequence shown here is derived from an EMBL/GenBank/DDBJ whole genome shotgun (WGS) entry which is preliminary data.</text>
</comment>
<accession>A0ABP5KBA8</accession>
<dbReference type="Pfam" id="PF01370">
    <property type="entry name" value="Epimerase"/>
    <property type="match status" value="1"/>
</dbReference>
<feature type="domain" description="NAD-dependent epimerase/dehydratase" evidence="1">
    <location>
        <begin position="2"/>
        <end position="204"/>
    </location>
</feature>
<evidence type="ECO:0000259" key="1">
    <source>
        <dbReference type="Pfam" id="PF01370"/>
    </source>
</evidence>
<protein>
    <submittedName>
        <fullName evidence="2">SDR family oxidoreductase</fullName>
    </submittedName>
</protein>
<reference evidence="3" key="1">
    <citation type="journal article" date="2019" name="Int. J. Syst. Evol. Microbiol.">
        <title>The Global Catalogue of Microorganisms (GCM) 10K type strain sequencing project: providing services to taxonomists for standard genome sequencing and annotation.</title>
        <authorList>
            <consortium name="The Broad Institute Genomics Platform"/>
            <consortium name="The Broad Institute Genome Sequencing Center for Infectious Disease"/>
            <person name="Wu L."/>
            <person name="Ma J."/>
        </authorList>
    </citation>
    <scope>NUCLEOTIDE SEQUENCE [LARGE SCALE GENOMIC DNA]</scope>
    <source>
        <strain evidence="3">JCM 13850</strain>
    </source>
</reference>
<proteinExistence type="predicted"/>
<dbReference type="SUPFAM" id="SSF51735">
    <property type="entry name" value="NAD(P)-binding Rossmann-fold domains"/>
    <property type="match status" value="1"/>
</dbReference>